<evidence type="ECO:0000256" key="1">
    <source>
        <dbReference type="SAM" id="Phobius"/>
    </source>
</evidence>
<reference evidence="2" key="1">
    <citation type="submission" date="2021-05" db="EMBL/GenBank/DDBJ databases">
        <title>Novel Bacillus species.</title>
        <authorList>
            <person name="Liu G."/>
        </authorList>
    </citation>
    <scope>NUCLEOTIDE SEQUENCE</scope>
    <source>
        <strain evidence="2">FJAT-50051</strain>
    </source>
</reference>
<keyword evidence="1" id="KW-0812">Transmembrane</keyword>
<organism evidence="2">
    <name type="scientific">Neobacillus citreus</name>
    <dbReference type="NCBI Taxonomy" id="2833578"/>
    <lineage>
        <taxon>Bacteria</taxon>
        <taxon>Bacillati</taxon>
        <taxon>Bacillota</taxon>
        <taxon>Bacilli</taxon>
        <taxon>Bacillales</taxon>
        <taxon>Bacillaceae</taxon>
        <taxon>Neobacillus</taxon>
    </lineage>
</organism>
<accession>A0A942Y9R5</accession>
<feature type="transmembrane region" description="Helical" evidence="1">
    <location>
        <begin position="123"/>
        <end position="142"/>
    </location>
</feature>
<name>A0A942Y9R5_9BACI</name>
<comment type="caution">
    <text evidence="2">The sequence shown here is derived from an EMBL/GenBank/DDBJ whole genome shotgun (WGS) entry which is preliminary data.</text>
</comment>
<keyword evidence="1" id="KW-0472">Membrane</keyword>
<evidence type="ECO:0000313" key="2">
    <source>
        <dbReference type="EMBL" id="MBS4182499.1"/>
    </source>
</evidence>
<gene>
    <name evidence="2" type="ORF">KHB02_13960</name>
</gene>
<sequence length="153" mass="16522">MLLAGALQFPHDSAVLREDTAVREEGTAVPATISRVDTERHTGRRSGWTEYTPVVAFRLDGRDRTVELPAYTVRDEPGTYVAGEHVTVVVDDRATPGRPAASDLALATPGSRGRVEGAVRDDVVATILGAVATAAGVVALLVRRRRRRRRVAR</sequence>
<dbReference type="AlphaFoldDB" id="A0A942Y9R5"/>
<protein>
    <submittedName>
        <fullName evidence="2">DUF3592 domain-containing protein</fullName>
    </submittedName>
</protein>
<dbReference type="EMBL" id="JAGYPE010000002">
    <property type="protein sequence ID" value="MBS4182499.1"/>
    <property type="molecule type" value="Genomic_DNA"/>
</dbReference>
<proteinExistence type="predicted"/>
<keyword evidence="1" id="KW-1133">Transmembrane helix</keyword>